<dbReference type="Proteomes" id="UP000000422">
    <property type="component" value="Chromosome"/>
</dbReference>
<dbReference type="SUPFAM" id="SSF55469">
    <property type="entry name" value="FMN-dependent nitroreductase-like"/>
    <property type="match status" value="1"/>
</dbReference>
<name>Q7MS66_WOLSU</name>
<evidence type="ECO:0000313" key="6">
    <source>
        <dbReference type="Proteomes" id="UP000000422"/>
    </source>
</evidence>
<keyword evidence="6" id="KW-1185">Reference proteome</keyword>
<dbReference type="PANTHER" id="PTHR43673">
    <property type="entry name" value="NAD(P)H NITROREDUCTASE YDGI-RELATED"/>
    <property type="match status" value="1"/>
</dbReference>
<dbReference type="Gene3D" id="3.40.109.10">
    <property type="entry name" value="NADH Oxidase"/>
    <property type="match status" value="1"/>
</dbReference>
<proteinExistence type="inferred from homology"/>
<evidence type="ECO:0000256" key="3">
    <source>
        <dbReference type="ARBA" id="ARBA00023002"/>
    </source>
</evidence>
<evidence type="ECO:0000256" key="2">
    <source>
        <dbReference type="ARBA" id="ARBA00022857"/>
    </source>
</evidence>
<dbReference type="EMBL" id="BX571658">
    <property type="protein sequence ID" value="CAE09843.1"/>
    <property type="molecule type" value="Genomic_DNA"/>
</dbReference>
<reference evidence="5 6" key="1">
    <citation type="journal article" date="2003" name="Proc. Natl. Acad. Sci. U.S.A.">
        <title>Complete genome sequence and analysis of Wolinella succinogenes.</title>
        <authorList>
            <person name="Baar C."/>
            <person name="Eppinger M."/>
            <person name="Raddatz G."/>
            <person name="Simon JM."/>
            <person name="Lanz C."/>
            <person name="Klimmek O."/>
            <person name="Nandakumar R."/>
            <person name="Gross R."/>
            <person name="Rosinus A."/>
            <person name="Keller H."/>
            <person name="Jagtap P."/>
            <person name="Linke B."/>
            <person name="Meyer F."/>
            <person name="Lederer H."/>
            <person name="Schuster S.C."/>
        </authorList>
    </citation>
    <scope>NUCLEOTIDE SEQUENCE [LARGE SCALE GENOMIC DNA]</scope>
    <source>
        <strain evidence="6">ATCC 29543 / DSM 1740 / CCUG 13145 / JCM 31913 / LMG 7466 / NCTC 11488 / FDC 602W</strain>
    </source>
</reference>
<evidence type="ECO:0000313" key="5">
    <source>
        <dbReference type="EMBL" id="CAE09843.1"/>
    </source>
</evidence>
<dbReference type="CDD" id="cd02149">
    <property type="entry name" value="NfsB-like"/>
    <property type="match status" value="1"/>
</dbReference>
<dbReference type="AlphaFoldDB" id="Q7MS66"/>
<keyword evidence="3" id="KW-0560">Oxidoreductase</keyword>
<dbReference type="PANTHER" id="PTHR43673:SF10">
    <property type="entry name" value="NADH DEHYDROGENASE_NAD(P)H NITROREDUCTASE XCC3605-RELATED"/>
    <property type="match status" value="1"/>
</dbReference>
<dbReference type="HOGENOM" id="CLU_070764_4_1_7"/>
<keyword evidence="2" id="KW-0521">NADP</keyword>
<accession>Q7MS66</accession>
<sequence>MNDFEKAMNFRHACKLFDESQKIPRESMDWIMEMGALSPSSFGLEPWRFLVIEDQSIKAALRPACWDQPQVTTCSHFVVLLSKKPKFFEAGSEYLKRSFLRRTQGDEEKLAKILAVFDNFQKNELKPDLENWAKMQVYLASANMMSAAAFIGIDSCPIEGFVYDELEKALAKEVALFKPEDYGIAYCIAFGYRAHPQGERYRWVKEEVITYV</sequence>
<feature type="domain" description="Nitroreductase" evidence="4">
    <location>
        <begin position="10"/>
        <end position="192"/>
    </location>
</feature>
<organism evidence="6">
    <name type="scientific">Wolinella succinogenes (strain ATCC 29543 / DSM 1740 / CCUG 13145 / JCM 31913 / LMG 7466 / NCTC 11488 / FDC 602W)</name>
    <name type="common">Vibrio succinogenes</name>
    <dbReference type="NCBI Taxonomy" id="273121"/>
    <lineage>
        <taxon>Bacteria</taxon>
        <taxon>Pseudomonadati</taxon>
        <taxon>Campylobacterota</taxon>
        <taxon>Epsilonproteobacteria</taxon>
        <taxon>Campylobacterales</taxon>
        <taxon>Helicobacteraceae</taxon>
        <taxon>Wolinella</taxon>
    </lineage>
</organism>
<dbReference type="STRING" id="273121.WS0720"/>
<dbReference type="RefSeq" id="WP_011138643.1">
    <property type="nucleotide sequence ID" value="NC_005090.1"/>
</dbReference>
<dbReference type="GO" id="GO:0016491">
    <property type="term" value="F:oxidoreductase activity"/>
    <property type="evidence" value="ECO:0007669"/>
    <property type="project" value="UniProtKB-KW"/>
</dbReference>
<dbReference type="Pfam" id="PF00881">
    <property type="entry name" value="Nitroreductase"/>
    <property type="match status" value="1"/>
</dbReference>
<dbReference type="InterPro" id="IPR033878">
    <property type="entry name" value="NfsB-like"/>
</dbReference>
<evidence type="ECO:0000259" key="4">
    <source>
        <dbReference type="Pfam" id="PF00881"/>
    </source>
</evidence>
<dbReference type="InterPro" id="IPR029479">
    <property type="entry name" value="Nitroreductase"/>
</dbReference>
<protein>
    <recommendedName>
        <fullName evidence="4">Nitroreductase domain-containing protein</fullName>
    </recommendedName>
</protein>
<comment type="similarity">
    <text evidence="1">Belongs to the nitroreductase family.</text>
</comment>
<gene>
    <name evidence="5" type="ordered locus">WS0720</name>
</gene>
<evidence type="ECO:0000256" key="1">
    <source>
        <dbReference type="ARBA" id="ARBA00007118"/>
    </source>
</evidence>
<dbReference type="KEGG" id="wsu:WS0720"/>
<dbReference type="InterPro" id="IPR000415">
    <property type="entry name" value="Nitroreductase-like"/>
</dbReference>
<dbReference type="eggNOG" id="COG0778">
    <property type="taxonomic scope" value="Bacteria"/>
</dbReference>